<dbReference type="GO" id="GO:0005777">
    <property type="term" value="C:peroxisome"/>
    <property type="evidence" value="ECO:0007669"/>
    <property type="project" value="UniProtKB-SubCell"/>
</dbReference>
<keyword evidence="3" id="KW-0812">Transmembrane</keyword>
<evidence type="ECO:0000259" key="4">
    <source>
        <dbReference type="Pfam" id="PF00501"/>
    </source>
</evidence>
<feature type="domain" description="AMP-binding enzyme C-terminal" evidence="5">
    <location>
        <begin position="413"/>
        <end position="450"/>
    </location>
</feature>
<dbReference type="InterPro" id="IPR025110">
    <property type="entry name" value="AMP-bd_C"/>
</dbReference>
<dbReference type="Gene3D" id="2.30.38.10">
    <property type="entry name" value="Luciferase, Domain 3"/>
    <property type="match status" value="1"/>
</dbReference>
<dbReference type="GO" id="GO:0042759">
    <property type="term" value="P:long-chain fatty acid biosynthetic process"/>
    <property type="evidence" value="ECO:0007669"/>
    <property type="project" value="TreeGrafter"/>
</dbReference>
<keyword evidence="3" id="KW-1133">Transmembrane helix</keyword>
<name>A0A7R9KYQ7_9ACAR</name>
<evidence type="ECO:0000259" key="5">
    <source>
        <dbReference type="Pfam" id="PF13193"/>
    </source>
</evidence>
<evidence type="ECO:0000313" key="7">
    <source>
        <dbReference type="Proteomes" id="UP000759131"/>
    </source>
</evidence>
<dbReference type="OrthoDB" id="6509636at2759"/>
<evidence type="ECO:0000256" key="3">
    <source>
        <dbReference type="SAM" id="Phobius"/>
    </source>
</evidence>
<dbReference type="EMBL" id="CAJPIZ010009716">
    <property type="protein sequence ID" value="CAG2112043.1"/>
    <property type="molecule type" value="Genomic_DNA"/>
</dbReference>
<gene>
    <name evidence="6" type="ORF">OSB1V03_LOCUS12022</name>
</gene>
<keyword evidence="3" id="KW-0472">Membrane</keyword>
<dbReference type="PANTHER" id="PTHR24096">
    <property type="entry name" value="LONG-CHAIN-FATTY-ACID--COA LIGASE"/>
    <property type="match status" value="1"/>
</dbReference>
<keyword evidence="7" id="KW-1185">Reference proteome</keyword>
<accession>A0A7R9KYQ7</accession>
<sequence>IECETETTHCFYELDADCRRVANALKDLGLKEGDIFGVLGENSYEYLVLYMAGIIAGAVVYGISSTESFQNVSNKIIQQNIKLIAISYNCISYAERISDGIPITQTIIVFNGGKKTNDKYRLYQDLLDSYQFEPFNDEMIAIPHDPKQTECLILSSSGCVSGCPKSVVYSHHSVVSALEMTSYPQYMGYTQTEVVSSHCEFAHQMSIFQIFTAISTGSKIVLMPRFEIKQFIHYVKKYKISAALLNPSAIVSLVKAPDESADIPSLIKIISCGSVLPKTIAKQFIARYKHVKDLRQALFDTRCMAPITLLAKSAFAYESAGVAFPDTKIMVKALGNGDQLSANQIGEICVHKDFGFCRRYLNIRDAPEGLVDSGGWLHTGDLGYYDEDRHLYAIGSLDEMIKSNNVLIAPSELEIPLLGHSAVSEAAVIAVPDDESGQTAVGFVVLKEEIDVQLMNSFTGDNIMNTINSK</sequence>
<proteinExistence type="predicted"/>
<evidence type="ECO:0008006" key="8">
    <source>
        <dbReference type="Google" id="ProtNLM"/>
    </source>
</evidence>
<evidence type="ECO:0000256" key="2">
    <source>
        <dbReference type="ARBA" id="ARBA00023140"/>
    </source>
</evidence>
<dbReference type="SUPFAM" id="SSF56801">
    <property type="entry name" value="Acetyl-CoA synthetase-like"/>
    <property type="match status" value="1"/>
</dbReference>
<feature type="transmembrane region" description="Helical" evidence="3">
    <location>
        <begin position="46"/>
        <end position="64"/>
    </location>
</feature>
<evidence type="ECO:0000256" key="1">
    <source>
        <dbReference type="ARBA" id="ARBA00004275"/>
    </source>
</evidence>
<dbReference type="Proteomes" id="UP000759131">
    <property type="component" value="Unassembled WGS sequence"/>
</dbReference>
<keyword evidence="2" id="KW-0576">Peroxisome</keyword>
<evidence type="ECO:0000313" key="6">
    <source>
        <dbReference type="EMBL" id="CAD7631613.1"/>
    </source>
</evidence>
<feature type="domain" description="AMP-dependent synthetase/ligase" evidence="4">
    <location>
        <begin position="7"/>
        <end position="353"/>
    </location>
</feature>
<comment type="subcellular location">
    <subcellularLocation>
        <location evidence="1">Peroxisome</location>
    </subcellularLocation>
</comment>
<dbReference type="PANTHER" id="PTHR24096:SF391">
    <property type="entry name" value="LONG-CHAIN-FATTY-ACID--COA LIGASE HEIMDALL-RELATED"/>
    <property type="match status" value="1"/>
</dbReference>
<organism evidence="6">
    <name type="scientific">Medioppia subpectinata</name>
    <dbReference type="NCBI Taxonomy" id="1979941"/>
    <lineage>
        <taxon>Eukaryota</taxon>
        <taxon>Metazoa</taxon>
        <taxon>Ecdysozoa</taxon>
        <taxon>Arthropoda</taxon>
        <taxon>Chelicerata</taxon>
        <taxon>Arachnida</taxon>
        <taxon>Acari</taxon>
        <taxon>Acariformes</taxon>
        <taxon>Sarcoptiformes</taxon>
        <taxon>Oribatida</taxon>
        <taxon>Brachypylina</taxon>
        <taxon>Oppioidea</taxon>
        <taxon>Oppiidae</taxon>
        <taxon>Medioppia</taxon>
    </lineage>
</organism>
<dbReference type="InterPro" id="IPR045851">
    <property type="entry name" value="AMP-bd_C_sf"/>
</dbReference>
<dbReference type="InterPro" id="IPR000873">
    <property type="entry name" value="AMP-dep_synth/lig_dom"/>
</dbReference>
<dbReference type="Gene3D" id="3.30.300.30">
    <property type="match status" value="1"/>
</dbReference>
<dbReference type="Gene3D" id="3.40.50.980">
    <property type="match status" value="2"/>
</dbReference>
<dbReference type="Pfam" id="PF13193">
    <property type="entry name" value="AMP-binding_C"/>
    <property type="match status" value="1"/>
</dbReference>
<dbReference type="GO" id="GO:0004467">
    <property type="term" value="F:long-chain fatty acid-CoA ligase activity"/>
    <property type="evidence" value="ECO:0007669"/>
    <property type="project" value="TreeGrafter"/>
</dbReference>
<feature type="non-terminal residue" evidence="6">
    <location>
        <position position="1"/>
    </location>
</feature>
<reference evidence="6" key="1">
    <citation type="submission" date="2020-11" db="EMBL/GenBank/DDBJ databases">
        <authorList>
            <person name="Tran Van P."/>
        </authorList>
    </citation>
    <scope>NUCLEOTIDE SEQUENCE</scope>
</reference>
<protein>
    <recommendedName>
        <fullName evidence="8">Luciferase</fullName>
    </recommendedName>
</protein>
<dbReference type="AlphaFoldDB" id="A0A7R9KYQ7"/>
<dbReference type="Pfam" id="PF00501">
    <property type="entry name" value="AMP-binding"/>
    <property type="match status" value="1"/>
</dbReference>
<dbReference type="EMBL" id="OC864291">
    <property type="protein sequence ID" value="CAD7631613.1"/>
    <property type="molecule type" value="Genomic_DNA"/>
</dbReference>